<organism evidence="1 2">
    <name type="scientific">Dissostichus mawsoni</name>
    <name type="common">Antarctic cod</name>
    <dbReference type="NCBI Taxonomy" id="36200"/>
    <lineage>
        <taxon>Eukaryota</taxon>
        <taxon>Metazoa</taxon>
        <taxon>Chordata</taxon>
        <taxon>Craniata</taxon>
        <taxon>Vertebrata</taxon>
        <taxon>Euteleostomi</taxon>
        <taxon>Actinopterygii</taxon>
        <taxon>Neopterygii</taxon>
        <taxon>Teleostei</taxon>
        <taxon>Neoteleostei</taxon>
        <taxon>Acanthomorphata</taxon>
        <taxon>Eupercaria</taxon>
        <taxon>Perciformes</taxon>
        <taxon>Notothenioidei</taxon>
        <taxon>Nototheniidae</taxon>
        <taxon>Dissostichus</taxon>
    </lineage>
</organism>
<gene>
    <name evidence="1" type="ORF">F7725_020792</name>
</gene>
<name>A0A7J5YE76_DISMA</name>
<accession>A0A7J5YE76</accession>
<dbReference type="EMBL" id="JAAKFY010000013">
    <property type="protein sequence ID" value="KAF3847764.1"/>
    <property type="molecule type" value="Genomic_DNA"/>
</dbReference>
<comment type="caution">
    <text evidence="1">The sequence shown here is derived from an EMBL/GenBank/DDBJ whole genome shotgun (WGS) entry which is preliminary data.</text>
</comment>
<dbReference type="AlphaFoldDB" id="A0A7J5YE76"/>
<protein>
    <submittedName>
        <fullName evidence="1">Uncharacterized protein</fullName>
    </submittedName>
</protein>
<keyword evidence="2" id="KW-1185">Reference proteome</keyword>
<proteinExistence type="predicted"/>
<dbReference type="Proteomes" id="UP000518266">
    <property type="component" value="Unassembled WGS sequence"/>
</dbReference>
<evidence type="ECO:0000313" key="2">
    <source>
        <dbReference type="Proteomes" id="UP000518266"/>
    </source>
</evidence>
<reference evidence="1 2" key="1">
    <citation type="submission" date="2020-03" db="EMBL/GenBank/DDBJ databases">
        <title>Dissostichus mawsoni Genome sequencing and assembly.</title>
        <authorList>
            <person name="Park H."/>
        </authorList>
    </citation>
    <scope>NUCLEOTIDE SEQUENCE [LARGE SCALE GENOMIC DNA]</scope>
    <source>
        <strain evidence="1">DM0001</strain>
        <tissue evidence="1">Muscle</tissue>
    </source>
</reference>
<sequence>MSCAVVIKPCKHAGRKRRRKPAAAPVAAWQLIDSCEPEMSLSVFLGYLKVEQGCRWKNIKEKMQLCTDALSEDGIVDPYVTKSRDLHSIS</sequence>
<evidence type="ECO:0000313" key="1">
    <source>
        <dbReference type="EMBL" id="KAF3847764.1"/>
    </source>
</evidence>